<protein>
    <submittedName>
        <fullName evidence="1">Uncharacterized protein</fullName>
    </submittedName>
</protein>
<proteinExistence type="predicted"/>
<sequence length="23" mass="2564">MQLLFFVNSQTQISATATLLLSH</sequence>
<reference evidence="1" key="1">
    <citation type="submission" date="2014-11" db="EMBL/GenBank/DDBJ databases">
        <authorList>
            <person name="Amaro Gonzalez C."/>
        </authorList>
    </citation>
    <scope>NUCLEOTIDE SEQUENCE</scope>
</reference>
<evidence type="ECO:0000313" key="1">
    <source>
        <dbReference type="EMBL" id="JAH31328.1"/>
    </source>
</evidence>
<organism evidence="1">
    <name type="scientific">Anguilla anguilla</name>
    <name type="common">European freshwater eel</name>
    <name type="synonym">Muraena anguilla</name>
    <dbReference type="NCBI Taxonomy" id="7936"/>
    <lineage>
        <taxon>Eukaryota</taxon>
        <taxon>Metazoa</taxon>
        <taxon>Chordata</taxon>
        <taxon>Craniata</taxon>
        <taxon>Vertebrata</taxon>
        <taxon>Euteleostomi</taxon>
        <taxon>Actinopterygii</taxon>
        <taxon>Neopterygii</taxon>
        <taxon>Teleostei</taxon>
        <taxon>Anguilliformes</taxon>
        <taxon>Anguillidae</taxon>
        <taxon>Anguilla</taxon>
    </lineage>
</organism>
<name>A0A0E9RSU3_ANGAN</name>
<reference evidence="1" key="2">
    <citation type="journal article" date="2015" name="Fish Shellfish Immunol.">
        <title>Early steps in the European eel (Anguilla anguilla)-Vibrio vulnificus interaction in the gills: Role of the RtxA13 toxin.</title>
        <authorList>
            <person name="Callol A."/>
            <person name="Pajuelo D."/>
            <person name="Ebbesson L."/>
            <person name="Teles M."/>
            <person name="MacKenzie S."/>
            <person name="Amaro C."/>
        </authorList>
    </citation>
    <scope>NUCLEOTIDE SEQUENCE</scope>
</reference>
<dbReference type="EMBL" id="GBXM01077249">
    <property type="protein sequence ID" value="JAH31328.1"/>
    <property type="molecule type" value="Transcribed_RNA"/>
</dbReference>
<accession>A0A0E9RSU3</accession>
<dbReference type="AlphaFoldDB" id="A0A0E9RSU3"/>